<evidence type="ECO:0000313" key="4">
    <source>
        <dbReference type="EMBL" id="MCF2653015.1"/>
    </source>
</evidence>
<feature type="compositionally biased region" description="Basic and acidic residues" evidence="1">
    <location>
        <begin position="540"/>
        <end position="578"/>
    </location>
</feature>
<evidence type="ECO:0000259" key="2">
    <source>
        <dbReference type="PROSITE" id="PS51736"/>
    </source>
</evidence>
<dbReference type="Pfam" id="PF07508">
    <property type="entry name" value="Recombinase"/>
    <property type="match status" value="1"/>
</dbReference>
<dbReference type="InterPro" id="IPR038109">
    <property type="entry name" value="DNA_bind_recomb_sf"/>
</dbReference>
<dbReference type="Pfam" id="PF00239">
    <property type="entry name" value="Resolvase"/>
    <property type="match status" value="1"/>
</dbReference>
<dbReference type="InterPro" id="IPR050639">
    <property type="entry name" value="SSR_resolvase"/>
</dbReference>
<dbReference type="Pfam" id="PF13408">
    <property type="entry name" value="Zn_ribbon_recom"/>
    <property type="match status" value="2"/>
</dbReference>
<dbReference type="RefSeq" id="WP_235324042.1">
    <property type="nucleotide sequence ID" value="NZ_JAFBIT010000003.1"/>
</dbReference>
<sequence length="590" mass="68566">MKTVEKIERKLPVLKTRKRVAAYARVSMESERMQHSLSAQVSYYSALIQKNPEWEYAGVFADYGISGTVTKKRDEFNRMLAECEAGNIDIILTKSIQRFARNTVDLLNTVRHLKELGIEVRFEKENINSLSGDGELMLSILASFAQEESRSISENVRWATIKRFKQGIPNGKFTIFGYEWQDDKLVIVPDEAEIIRWMYAEYMKGASRIEIGRALMERGIYTRQGKPWVDSNVKVILTNITYTGNMLFQKEYCEDPITKHRRKNYGEMPQYFVEDTHEAIIPMDEWQAVQAEFKRRRDLGPFGNKSLKLSAFSTKITCGCCGKHYRHSGKRNTAGEVYYVWTCQTKSQKGASACHSKNIPEKMLQNATAEVLGLDEFDEDAFSQQIEEVIVIGDDTLTFRFYDGHEVTTKWQSTAKTDWWTDERRKLWGERHKRKDTNPNKHLFYEFTGFIKCGCCGANYRCQSGKRKDGTPTRSWYCTGPKDQCHNPGIRDETMKRLVTDVLGLDEFDEAAMDAQIENATILDHTVTFHFRDGHTESRDFLDKRHGTPWTEERREKARESMKAAWTDERREAMSERIKKIRSEKKWPNP</sequence>
<evidence type="ECO:0000313" key="5">
    <source>
        <dbReference type="Proteomes" id="UP001299220"/>
    </source>
</evidence>
<dbReference type="CDD" id="cd00338">
    <property type="entry name" value="Ser_Recombinase"/>
    <property type="match status" value="1"/>
</dbReference>
<proteinExistence type="predicted"/>
<protein>
    <submittedName>
        <fullName evidence="4">Recombinase family protein</fullName>
    </submittedName>
</protein>
<feature type="domain" description="Resolvase/invertase-type recombinase catalytic" evidence="2">
    <location>
        <begin position="19"/>
        <end position="167"/>
    </location>
</feature>
<dbReference type="PROSITE" id="PS51736">
    <property type="entry name" value="RECOMBINASES_3"/>
    <property type="match status" value="1"/>
</dbReference>
<dbReference type="Gene3D" id="3.90.1750.20">
    <property type="entry name" value="Putative Large Serine Recombinase, Chain B, Domain 2"/>
    <property type="match status" value="1"/>
</dbReference>
<dbReference type="Gene3D" id="3.40.50.1390">
    <property type="entry name" value="Resolvase, N-terminal catalytic domain"/>
    <property type="match status" value="1"/>
</dbReference>
<accession>A0ABS9CPE6</accession>
<dbReference type="Proteomes" id="UP001299220">
    <property type="component" value="Unassembled WGS sequence"/>
</dbReference>
<dbReference type="PANTHER" id="PTHR30461:SF23">
    <property type="entry name" value="DNA RECOMBINASE-RELATED"/>
    <property type="match status" value="1"/>
</dbReference>
<evidence type="ECO:0000256" key="1">
    <source>
        <dbReference type="SAM" id="MobiDB-lite"/>
    </source>
</evidence>
<keyword evidence="5" id="KW-1185">Reference proteome</keyword>
<gene>
    <name evidence="4" type="ORF">JQM67_10415</name>
</gene>
<dbReference type="SMART" id="SM00857">
    <property type="entry name" value="Resolvase"/>
    <property type="match status" value="1"/>
</dbReference>
<dbReference type="PANTHER" id="PTHR30461">
    <property type="entry name" value="DNA-INVERTASE FROM LAMBDOID PROPHAGE"/>
    <property type="match status" value="1"/>
</dbReference>
<dbReference type="SUPFAM" id="SSF53041">
    <property type="entry name" value="Resolvase-like"/>
    <property type="match status" value="1"/>
</dbReference>
<comment type="caution">
    <text evidence="4">The sequence shown here is derived from an EMBL/GenBank/DDBJ whole genome shotgun (WGS) entry which is preliminary data.</text>
</comment>
<feature type="region of interest" description="Disordered" evidence="1">
    <location>
        <begin position="540"/>
        <end position="590"/>
    </location>
</feature>
<dbReference type="InterPro" id="IPR011109">
    <property type="entry name" value="DNA_bind_recombinase_dom"/>
</dbReference>
<reference evidence="4 5" key="1">
    <citation type="submission" date="2020-12" db="EMBL/GenBank/DDBJ databases">
        <title>Whole genome sequences of gut porcine anaerobes.</title>
        <authorList>
            <person name="Kubasova T."/>
            <person name="Jahodarova E."/>
            <person name="Rychlik I."/>
        </authorList>
    </citation>
    <scope>NUCLEOTIDE SEQUENCE [LARGE SCALE GENOMIC DNA]</scope>
    <source>
        <strain evidence="4 5">An867</strain>
    </source>
</reference>
<name>A0ABS9CPE6_9FIRM</name>
<organism evidence="4 5">
    <name type="scientific">Anaeromassilibacillus senegalensis</name>
    <dbReference type="NCBI Taxonomy" id="1673717"/>
    <lineage>
        <taxon>Bacteria</taxon>
        <taxon>Bacillati</taxon>
        <taxon>Bacillota</taxon>
        <taxon>Clostridia</taxon>
        <taxon>Eubacteriales</taxon>
        <taxon>Acutalibacteraceae</taxon>
        <taxon>Anaeromassilibacillus</taxon>
    </lineage>
</organism>
<dbReference type="InterPro" id="IPR006119">
    <property type="entry name" value="Resolv_N"/>
</dbReference>
<dbReference type="InterPro" id="IPR036162">
    <property type="entry name" value="Resolvase-like_N_sf"/>
</dbReference>
<dbReference type="PROSITE" id="PS51737">
    <property type="entry name" value="RECOMBINASE_DNA_BIND"/>
    <property type="match status" value="1"/>
</dbReference>
<dbReference type="EMBL" id="JAFBIT010000003">
    <property type="protein sequence ID" value="MCF2653015.1"/>
    <property type="molecule type" value="Genomic_DNA"/>
</dbReference>
<evidence type="ECO:0000259" key="3">
    <source>
        <dbReference type="PROSITE" id="PS51737"/>
    </source>
</evidence>
<feature type="domain" description="Recombinase" evidence="3">
    <location>
        <begin position="175"/>
        <end position="299"/>
    </location>
</feature>
<dbReference type="InterPro" id="IPR025827">
    <property type="entry name" value="Zn_ribbon_recom_dom"/>
</dbReference>